<keyword evidence="2" id="KW-0813">Transport</keyword>
<feature type="transmembrane region" description="Helical" evidence="8">
    <location>
        <begin position="41"/>
        <end position="60"/>
    </location>
</feature>
<dbReference type="EMBL" id="NRHA01000005">
    <property type="protein sequence ID" value="PCC55106.1"/>
    <property type="molecule type" value="Genomic_DNA"/>
</dbReference>
<feature type="transmembrane region" description="Helical" evidence="8">
    <location>
        <begin position="167"/>
        <end position="195"/>
    </location>
</feature>
<feature type="transmembrane region" description="Helical" evidence="8">
    <location>
        <begin position="254"/>
        <end position="274"/>
    </location>
</feature>
<dbReference type="AlphaFoldDB" id="A0A2A3ZUC2"/>
<dbReference type="PANTHER" id="PTHR43045:SF1">
    <property type="entry name" value="SHIKIMATE TRANSPORTER"/>
    <property type="match status" value="1"/>
</dbReference>
<sequence>MTDSTSAVSSQSMADSEAARKSAKESRRASLGSYVGATLEWYDFSIYATASALIFPAVFFSDVDQGLGAVLSYVTLAGGYIARPLGAILFGHFGDRLGRRRMLILTILLMGIASIGIGVVPSSATLGHWSAVLLVALRLLQGIAVGGEWAGASLMSIEHAKENRKGVAGAIVQTGGPSGTLLATGVFSLVTLMAHDQVVAWAWRIPFLLSAIVVIIAIIIRLGVSESPEFLAIQQSAPAPVKQRAPIVTTFTENWLSVVLIILTALAPFFIQSLSATFALQFAVDHGNAESSTLSMLTIANFFAILSTIGAAVLSDRYSRLGVMATGFVVSGVFIWVAFALFSVTNLWAVLLGFVILLPLGNGLVTGPLAAYMASMFPVHNRFTGVGISYQLAATVSAGSAPLVATGLMSAGDGDTVLLTLLVSVLSAVGLTTVILSRKVHST</sequence>
<dbReference type="Pfam" id="PF00083">
    <property type="entry name" value="Sugar_tr"/>
    <property type="match status" value="1"/>
</dbReference>
<feature type="compositionally biased region" description="Polar residues" evidence="7">
    <location>
        <begin position="1"/>
        <end position="14"/>
    </location>
</feature>
<evidence type="ECO:0000256" key="7">
    <source>
        <dbReference type="SAM" id="MobiDB-lite"/>
    </source>
</evidence>
<keyword evidence="5 8" id="KW-1133">Transmembrane helix</keyword>
<dbReference type="GO" id="GO:0022857">
    <property type="term" value="F:transmembrane transporter activity"/>
    <property type="evidence" value="ECO:0007669"/>
    <property type="project" value="InterPro"/>
</dbReference>
<evidence type="ECO:0000256" key="3">
    <source>
        <dbReference type="ARBA" id="ARBA00022475"/>
    </source>
</evidence>
<feature type="transmembrane region" description="Helical" evidence="8">
    <location>
        <begin position="417"/>
        <end position="436"/>
    </location>
</feature>
<feature type="transmembrane region" description="Helical" evidence="8">
    <location>
        <begin position="102"/>
        <end position="120"/>
    </location>
</feature>
<organism evidence="10 11">
    <name type="scientific">Brevibacterium aurantiacum</name>
    <dbReference type="NCBI Taxonomy" id="273384"/>
    <lineage>
        <taxon>Bacteria</taxon>
        <taxon>Bacillati</taxon>
        <taxon>Actinomycetota</taxon>
        <taxon>Actinomycetes</taxon>
        <taxon>Micrococcales</taxon>
        <taxon>Brevibacteriaceae</taxon>
        <taxon>Brevibacterium</taxon>
    </lineage>
</organism>
<dbReference type="Proteomes" id="UP000217881">
    <property type="component" value="Unassembled WGS sequence"/>
</dbReference>
<keyword evidence="3" id="KW-1003">Cell membrane</keyword>
<feature type="transmembrane region" description="Helical" evidence="8">
    <location>
        <begin position="348"/>
        <end position="371"/>
    </location>
</feature>
<proteinExistence type="predicted"/>
<evidence type="ECO:0000256" key="1">
    <source>
        <dbReference type="ARBA" id="ARBA00004651"/>
    </source>
</evidence>
<feature type="transmembrane region" description="Helical" evidence="8">
    <location>
        <begin position="126"/>
        <end position="146"/>
    </location>
</feature>
<comment type="subcellular location">
    <subcellularLocation>
        <location evidence="1">Cell membrane</location>
        <topology evidence="1">Multi-pass membrane protein</topology>
    </subcellularLocation>
</comment>
<dbReference type="SUPFAM" id="SSF103473">
    <property type="entry name" value="MFS general substrate transporter"/>
    <property type="match status" value="1"/>
</dbReference>
<feature type="transmembrane region" description="Helical" evidence="8">
    <location>
        <begin position="201"/>
        <end position="224"/>
    </location>
</feature>
<dbReference type="PROSITE" id="PS50850">
    <property type="entry name" value="MFS"/>
    <property type="match status" value="1"/>
</dbReference>
<feature type="transmembrane region" description="Helical" evidence="8">
    <location>
        <begin position="321"/>
        <end position="342"/>
    </location>
</feature>
<feature type="domain" description="Major facilitator superfamily (MFS) profile" evidence="9">
    <location>
        <begin position="29"/>
        <end position="439"/>
    </location>
</feature>
<gene>
    <name evidence="10" type="ORF">CIK59_02785</name>
</gene>
<feature type="transmembrane region" description="Helical" evidence="8">
    <location>
        <begin position="294"/>
        <end position="314"/>
    </location>
</feature>
<dbReference type="InterPro" id="IPR020846">
    <property type="entry name" value="MFS_dom"/>
</dbReference>
<name>A0A2A3ZUC2_BREAU</name>
<evidence type="ECO:0000256" key="2">
    <source>
        <dbReference type="ARBA" id="ARBA00022448"/>
    </source>
</evidence>
<feature type="region of interest" description="Disordered" evidence="7">
    <location>
        <begin position="1"/>
        <end position="21"/>
    </location>
</feature>
<dbReference type="Gene3D" id="1.20.1250.20">
    <property type="entry name" value="MFS general substrate transporter like domains"/>
    <property type="match status" value="2"/>
</dbReference>
<reference evidence="10 11" key="1">
    <citation type="journal article" date="2017" name="Elife">
        <title>Extensive horizontal gene transfer in cheese-associated bacteria.</title>
        <authorList>
            <person name="Bonham K.S."/>
            <person name="Wolfe B.E."/>
            <person name="Dutton R.J."/>
        </authorList>
    </citation>
    <scope>NUCLEOTIDE SEQUENCE [LARGE SCALE GENOMIC DNA]</scope>
    <source>
        <strain evidence="10 11">738_8</strain>
    </source>
</reference>
<keyword evidence="4 8" id="KW-0812">Transmembrane</keyword>
<dbReference type="InterPro" id="IPR036259">
    <property type="entry name" value="MFS_trans_sf"/>
</dbReference>
<evidence type="ECO:0000256" key="5">
    <source>
        <dbReference type="ARBA" id="ARBA00022989"/>
    </source>
</evidence>
<feature type="transmembrane region" description="Helical" evidence="8">
    <location>
        <begin position="66"/>
        <end position="90"/>
    </location>
</feature>
<comment type="caution">
    <text evidence="10">The sequence shown here is derived from an EMBL/GenBank/DDBJ whole genome shotgun (WGS) entry which is preliminary data.</text>
</comment>
<protein>
    <recommendedName>
        <fullName evidence="9">Major facilitator superfamily (MFS) profile domain-containing protein</fullName>
    </recommendedName>
</protein>
<feature type="transmembrane region" description="Helical" evidence="8">
    <location>
        <begin position="383"/>
        <end position="405"/>
    </location>
</feature>
<dbReference type="InterPro" id="IPR005828">
    <property type="entry name" value="MFS_sugar_transport-like"/>
</dbReference>
<dbReference type="GO" id="GO:0005886">
    <property type="term" value="C:plasma membrane"/>
    <property type="evidence" value="ECO:0007669"/>
    <property type="project" value="UniProtKB-SubCell"/>
</dbReference>
<keyword evidence="6 8" id="KW-0472">Membrane</keyword>
<accession>A0A2A3ZUC2</accession>
<evidence type="ECO:0000256" key="6">
    <source>
        <dbReference type="ARBA" id="ARBA00023136"/>
    </source>
</evidence>
<evidence type="ECO:0000313" key="11">
    <source>
        <dbReference type="Proteomes" id="UP000217881"/>
    </source>
</evidence>
<evidence type="ECO:0000313" key="10">
    <source>
        <dbReference type="EMBL" id="PCC55106.1"/>
    </source>
</evidence>
<evidence type="ECO:0000259" key="9">
    <source>
        <dbReference type="PROSITE" id="PS50850"/>
    </source>
</evidence>
<dbReference type="PANTHER" id="PTHR43045">
    <property type="entry name" value="SHIKIMATE TRANSPORTER"/>
    <property type="match status" value="1"/>
</dbReference>
<evidence type="ECO:0000256" key="4">
    <source>
        <dbReference type="ARBA" id="ARBA00022692"/>
    </source>
</evidence>
<evidence type="ECO:0000256" key="8">
    <source>
        <dbReference type="SAM" id="Phobius"/>
    </source>
</evidence>